<dbReference type="GO" id="GO:0016301">
    <property type="term" value="F:kinase activity"/>
    <property type="evidence" value="ECO:0007669"/>
    <property type="project" value="UniProtKB-KW"/>
</dbReference>
<dbReference type="RefSeq" id="WP_059351246.1">
    <property type="nucleotide sequence ID" value="NZ_LDYG01000030.1"/>
</dbReference>
<comment type="caution">
    <text evidence="4">The sequence shown here is derived from an EMBL/GenBank/DDBJ whole genome shotgun (WGS) entry which is preliminary data.</text>
</comment>
<evidence type="ECO:0000313" key="5">
    <source>
        <dbReference type="Proteomes" id="UP000074108"/>
    </source>
</evidence>
<dbReference type="OrthoDB" id="9775849at2"/>
<organism evidence="4 5">
    <name type="scientific">Bacillus coahuilensis p1.1.43</name>
    <dbReference type="NCBI Taxonomy" id="1150625"/>
    <lineage>
        <taxon>Bacteria</taxon>
        <taxon>Bacillati</taxon>
        <taxon>Bacillota</taxon>
        <taxon>Bacilli</taxon>
        <taxon>Bacillales</taxon>
        <taxon>Bacillaceae</taxon>
        <taxon>Bacillus</taxon>
    </lineage>
</organism>
<name>A0A147K7V7_9BACI</name>
<dbReference type="GO" id="GO:0006796">
    <property type="term" value="P:phosphate-containing compound metabolic process"/>
    <property type="evidence" value="ECO:0007669"/>
    <property type="project" value="UniProtKB-ARBA"/>
</dbReference>
<proteinExistence type="predicted"/>
<dbReference type="InterPro" id="IPR029056">
    <property type="entry name" value="Ribokinase-like"/>
</dbReference>
<dbReference type="PATRIC" id="fig|1150625.3.peg.2048"/>
<sequence>MKKILVIGGTTYDSIITLEHLPEPKSQTIHYAPFHETIGSTGAGKALNLAKLNVQTTLHSIIGKDDYGEKIIQYLEGGNVDFVYDFDPKGTERHVNIMNQQGDRISIFVSNSSEELPLNMNRLEELIEDCDLIVLNIISYTKQLIPLIKKHKKPVWTDLHDYDVGNPYHQDYIEIADYIFLSSDQLNEYKPIMEKWISEGKQLVVCTHGKKGATALTQDRKWVEMPIISSYPFVDANGAGDSFFSGFLYGYLHGNTTEESLRFATICGGLCVTSKELVMSELSEETIQVEFKKHYT</sequence>
<dbReference type="EMBL" id="LDYG01000030">
    <property type="protein sequence ID" value="KUP06212.1"/>
    <property type="molecule type" value="Genomic_DNA"/>
</dbReference>
<dbReference type="PRINTS" id="PR00990">
    <property type="entry name" value="RIBOKINASE"/>
</dbReference>
<dbReference type="InterPro" id="IPR002139">
    <property type="entry name" value="Ribo/fructo_kinase"/>
</dbReference>
<dbReference type="Gene3D" id="3.40.1190.20">
    <property type="match status" value="1"/>
</dbReference>
<keyword evidence="2 4" id="KW-0418">Kinase</keyword>
<gene>
    <name evidence="4" type="ORF">Q75_09640</name>
</gene>
<evidence type="ECO:0000259" key="3">
    <source>
        <dbReference type="Pfam" id="PF00294"/>
    </source>
</evidence>
<dbReference type="AlphaFoldDB" id="A0A147K7V7"/>
<dbReference type="Proteomes" id="UP000074108">
    <property type="component" value="Unassembled WGS sequence"/>
</dbReference>
<evidence type="ECO:0000256" key="2">
    <source>
        <dbReference type="ARBA" id="ARBA00022777"/>
    </source>
</evidence>
<evidence type="ECO:0000256" key="1">
    <source>
        <dbReference type="ARBA" id="ARBA00022679"/>
    </source>
</evidence>
<dbReference type="PANTHER" id="PTHR10584:SF166">
    <property type="entry name" value="RIBOKINASE"/>
    <property type="match status" value="1"/>
</dbReference>
<dbReference type="SUPFAM" id="SSF53613">
    <property type="entry name" value="Ribokinase-like"/>
    <property type="match status" value="1"/>
</dbReference>
<dbReference type="STRING" id="1150625.Q75_09640"/>
<keyword evidence="5" id="KW-1185">Reference proteome</keyword>
<protein>
    <submittedName>
        <fullName evidence="4">Kinase</fullName>
    </submittedName>
</protein>
<accession>A0A147K7V7</accession>
<keyword evidence="1" id="KW-0808">Transferase</keyword>
<feature type="domain" description="Carbohydrate kinase PfkB" evidence="3">
    <location>
        <begin position="1"/>
        <end position="276"/>
    </location>
</feature>
<evidence type="ECO:0000313" key="4">
    <source>
        <dbReference type="EMBL" id="KUP06212.1"/>
    </source>
</evidence>
<reference evidence="4 5" key="1">
    <citation type="journal article" date="2016" name="Front. Microbiol.">
        <title>Microevolution Analysis of Bacillus coahuilensis Unveils Differences in Phosphorus Acquisition Strategies and Their Regulation.</title>
        <authorList>
            <person name="Gomez-Lunar Z."/>
            <person name="Hernandez-Gonzalez I."/>
            <person name="Rodriguez-Torres M.D."/>
            <person name="Souza V."/>
            <person name="Olmedo-Alvarez G."/>
        </authorList>
    </citation>
    <scope>NUCLEOTIDE SEQUENCE [LARGE SCALE GENOMIC DNA]</scope>
    <source>
        <strain evidence="5">p1.1.43</strain>
    </source>
</reference>
<dbReference type="InterPro" id="IPR011611">
    <property type="entry name" value="PfkB_dom"/>
</dbReference>
<dbReference type="Pfam" id="PF00294">
    <property type="entry name" value="PfkB"/>
    <property type="match status" value="1"/>
</dbReference>
<dbReference type="PANTHER" id="PTHR10584">
    <property type="entry name" value="SUGAR KINASE"/>
    <property type="match status" value="1"/>
</dbReference>